<dbReference type="EMBL" id="NRRL01000060">
    <property type="protein sequence ID" value="MBK1669754.1"/>
    <property type="molecule type" value="Genomic_DNA"/>
</dbReference>
<name>A0ABS1DIZ2_9PROT</name>
<dbReference type="SUPFAM" id="SSF52540">
    <property type="entry name" value="P-loop containing nucleoside triphosphate hydrolases"/>
    <property type="match status" value="1"/>
</dbReference>
<dbReference type="NCBIfam" id="TIGR00176">
    <property type="entry name" value="mobB"/>
    <property type="match status" value="1"/>
</dbReference>
<accession>A0ABS1DIZ2</accession>
<dbReference type="Gene3D" id="3.40.50.300">
    <property type="entry name" value="P-loop containing nucleotide triphosphate hydrolases"/>
    <property type="match status" value="1"/>
</dbReference>
<protein>
    <submittedName>
        <fullName evidence="2">Molybdopterin-guanine dinucleotide biosynthesis protein B</fullName>
    </submittedName>
</protein>
<dbReference type="InterPro" id="IPR052539">
    <property type="entry name" value="MGD_biosynthesis_adapter"/>
</dbReference>
<dbReference type="PANTHER" id="PTHR40072">
    <property type="entry name" value="MOLYBDOPTERIN-GUANINE DINUCLEOTIDE BIOSYNTHESIS ADAPTER PROTEIN-RELATED"/>
    <property type="match status" value="1"/>
</dbReference>
<comment type="caution">
    <text evidence="2">The sequence shown here is derived from an EMBL/GenBank/DDBJ whole genome shotgun (WGS) entry which is preliminary data.</text>
</comment>
<feature type="domain" description="Molybdopterin-guanine dinucleotide biosynthesis protein B (MobB)" evidence="1">
    <location>
        <begin position="8"/>
        <end position="139"/>
    </location>
</feature>
<evidence type="ECO:0000313" key="2">
    <source>
        <dbReference type="EMBL" id="MBK1669754.1"/>
    </source>
</evidence>
<proteinExistence type="predicted"/>
<gene>
    <name evidence="2" type="primary">mobB</name>
    <name evidence="2" type="ORF">CKO28_17085</name>
</gene>
<dbReference type="InterPro" id="IPR027417">
    <property type="entry name" value="P-loop_NTPase"/>
</dbReference>
<evidence type="ECO:0000259" key="1">
    <source>
        <dbReference type="Pfam" id="PF03205"/>
    </source>
</evidence>
<dbReference type="Pfam" id="PF03205">
    <property type="entry name" value="MobB"/>
    <property type="match status" value="1"/>
</dbReference>
<dbReference type="InterPro" id="IPR004435">
    <property type="entry name" value="MobB_dom"/>
</dbReference>
<dbReference type="Proteomes" id="UP001296873">
    <property type="component" value="Unassembled WGS sequence"/>
</dbReference>
<dbReference type="PANTHER" id="PTHR40072:SF1">
    <property type="entry name" value="MOLYBDOPTERIN-GUANINE DINUCLEOTIDE BIOSYNTHESIS ADAPTER PROTEIN"/>
    <property type="match status" value="1"/>
</dbReference>
<sequence length="185" mass="19169">MTTPPIAFGLAGWSGSGKTTLVRQLIPALVARGVRVSTIKHAHHDFDIDQPGKDSYEHRAAGAGEVLVSSARRWALMHEHRGAPEPTLDELIAKLGPCDLVLVEGFKGETHPKLEVYRPDAGKPRLAGEVPGVVAVASDAPLAAVGPSGAHLPSLDLNDVAGIAAFILDYTGLAPARGGRAGQGG</sequence>
<evidence type="ECO:0000313" key="3">
    <source>
        <dbReference type="Proteomes" id="UP001296873"/>
    </source>
</evidence>
<reference evidence="2 3" key="1">
    <citation type="journal article" date="2020" name="Microorganisms">
        <title>Osmotic Adaptation and Compatible Solute Biosynthesis of Phototrophic Bacteria as Revealed from Genome Analyses.</title>
        <authorList>
            <person name="Imhoff J.F."/>
            <person name="Rahn T."/>
            <person name="Kunzel S."/>
            <person name="Keller A."/>
            <person name="Neulinger S.C."/>
        </authorList>
    </citation>
    <scope>NUCLEOTIDE SEQUENCE [LARGE SCALE GENOMIC DNA]</scope>
    <source>
        <strain evidence="2 3">DSM 9895</strain>
    </source>
</reference>
<dbReference type="RefSeq" id="WP_200342096.1">
    <property type="nucleotide sequence ID" value="NZ_NRRL01000060.1"/>
</dbReference>
<dbReference type="CDD" id="cd03116">
    <property type="entry name" value="MobB"/>
    <property type="match status" value="1"/>
</dbReference>
<keyword evidence="3" id="KW-1185">Reference proteome</keyword>
<organism evidence="2 3">
    <name type="scientific">Rhodovibrio sodomensis</name>
    <dbReference type="NCBI Taxonomy" id="1088"/>
    <lineage>
        <taxon>Bacteria</taxon>
        <taxon>Pseudomonadati</taxon>
        <taxon>Pseudomonadota</taxon>
        <taxon>Alphaproteobacteria</taxon>
        <taxon>Rhodospirillales</taxon>
        <taxon>Rhodovibrionaceae</taxon>
        <taxon>Rhodovibrio</taxon>
    </lineage>
</organism>